<dbReference type="InterPro" id="IPR051803">
    <property type="entry name" value="TA_system_RelE-like_toxin"/>
</dbReference>
<evidence type="ECO:0000256" key="1">
    <source>
        <dbReference type="ARBA" id="ARBA00006226"/>
    </source>
</evidence>
<dbReference type="EMBL" id="AP014569">
    <property type="protein sequence ID" value="BAO82850.1"/>
    <property type="molecule type" value="Genomic_DNA"/>
</dbReference>
<dbReference type="RefSeq" id="WP_042920601.1">
    <property type="nucleotide sequence ID" value="NZ_AP014569.1"/>
</dbReference>
<keyword evidence="4" id="KW-1185">Reference proteome</keyword>
<gene>
    <name evidence="3" type="ORF">SMCB_0622</name>
</gene>
<dbReference type="OrthoDB" id="9798046at2"/>
<dbReference type="InterPro" id="IPR035093">
    <property type="entry name" value="RelE/ParE_toxin_dom_sf"/>
</dbReference>
<dbReference type="KEGG" id="cbab:SMCB_0622"/>
<reference evidence="3 4" key="1">
    <citation type="journal article" date="2014" name="Nat. Commun.">
        <title>Physiological and genomic features of highly alkaliphilic hydrogen-utilizing Betaproteobacteria from a continental serpentinizing site.</title>
        <authorList>
            <person name="Suzuki S."/>
            <person name="Kuenen J.G."/>
            <person name="Schipper K."/>
            <person name="van der Velde S."/>
            <person name="Ishii S."/>
            <person name="Wu A."/>
            <person name="Sorokin D.Y."/>
            <person name="Tenney A."/>
            <person name="Meng X.Y."/>
            <person name="Morrill P.L."/>
            <person name="Kamagata Y."/>
            <person name="Muyzer G."/>
            <person name="Nealson K.H."/>
        </authorList>
    </citation>
    <scope>NUCLEOTIDE SEQUENCE [LARGE SCALE GENOMIC DNA]</scope>
    <source>
        <strain evidence="3 4">B1</strain>
    </source>
</reference>
<sequence>MAGAPAKFEVLLTEGAEQDLEAIHDYIAEFDCVANANHVLDELMQVVESLSRFPERGSYPRELVNLGSKEYRQTFFKPYRVIYRVTGSQVIVYLIADGRRDMPSVLARRLLGA</sequence>
<evidence type="ECO:0000256" key="2">
    <source>
        <dbReference type="ARBA" id="ARBA00022649"/>
    </source>
</evidence>
<dbReference type="STRING" id="1458426.SMCB_0622"/>
<dbReference type="InterPro" id="IPR007712">
    <property type="entry name" value="RelE/ParE_toxin"/>
</dbReference>
<dbReference type="SUPFAM" id="SSF143011">
    <property type="entry name" value="RelE-like"/>
    <property type="match status" value="1"/>
</dbReference>
<dbReference type="Pfam" id="PF05016">
    <property type="entry name" value="ParE_toxin"/>
    <property type="match status" value="1"/>
</dbReference>
<proteinExistence type="inferred from homology"/>
<dbReference type="Gene3D" id="3.30.2310.20">
    <property type="entry name" value="RelE-like"/>
    <property type="match status" value="1"/>
</dbReference>
<name>A0A060NND5_9BURK</name>
<evidence type="ECO:0000313" key="3">
    <source>
        <dbReference type="EMBL" id="BAO82850.1"/>
    </source>
</evidence>
<dbReference type="HOGENOM" id="CLU_147162_4_0_4"/>
<evidence type="ECO:0008006" key="5">
    <source>
        <dbReference type="Google" id="ProtNLM"/>
    </source>
</evidence>
<protein>
    <recommendedName>
        <fullName evidence="5">Plasmid stabilization protein</fullName>
    </recommendedName>
</protein>
<accession>A0A060NND5</accession>
<dbReference type="Proteomes" id="UP000066014">
    <property type="component" value="Chromosome"/>
</dbReference>
<dbReference type="AlphaFoldDB" id="A0A060NND5"/>
<comment type="similarity">
    <text evidence="1">Belongs to the RelE toxin family.</text>
</comment>
<dbReference type="PANTHER" id="PTHR33755">
    <property type="entry name" value="TOXIN PARE1-RELATED"/>
    <property type="match status" value="1"/>
</dbReference>
<evidence type="ECO:0000313" key="4">
    <source>
        <dbReference type="Proteomes" id="UP000066014"/>
    </source>
</evidence>
<organism evidence="3 4">
    <name type="scientific">Serpentinimonas maccroryi</name>
    <dbReference type="NCBI Taxonomy" id="1458426"/>
    <lineage>
        <taxon>Bacteria</taxon>
        <taxon>Pseudomonadati</taxon>
        <taxon>Pseudomonadota</taxon>
        <taxon>Betaproteobacteria</taxon>
        <taxon>Burkholderiales</taxon>
        <taxon>Comamonadaceae</taxon>
        <taxon>Serpentinimonas</taxon>
    </lineage>
</organism>
<keyword evidence="2" id="KW-1277">Toxin-antitoxin system</keyword>